<reference evidence="1 2" key="1">
    <citation type="submission" date="2017-11" db="EMBL/GenBank/DDBJ databases">
        <title>Evolution of Phototrophy in the Chloroflexi Phylum Driven by Horizontal Gene Transfer.</title>
        <authorList>
            <person name="Ward L.M."/>
            <person name="Hemp J."/>
            <person name="Shih P.M."/>
            <person name="Mcglynn S.E."/>
            <person name="Fischer W."/>
        </authorList>
    </citation>
    <scope>NUCLEOTIDE SEQUENCE [LARGE SCALE GENOMIC DNA]</scope>
    <source>
        <strain evidence="1">JP3_7</strain>
    </source>
</reference>
<dbReference type="Proteomes" id="UP000230790">
    <property type="component" value="Unassembled WGS sequence"/>
</dbReference>
<organism evidence="1 2">
    <name type="scientific">Candidatus Thermofonsia Clade 3 bacterium</name>
    <dbReference type="NCBI Taxonomy" id="2364212"/>
    <lineage>
        <taxon>Bacteria</taxon>
        <taxon>Bacillati</taxon>
        <taxon>Chloroflexota</taxon>
        <taxon>Candidatus Thermofontia</taxon>
        <taxon>Candidatus Thermofonsia Clade 3</taxon>
    </lineage>
</organism>
<name>A0A2M8Q9N2_9CHLR</name>
<protein>
    <submittedName>
        <fullName evidence="1">Uncharacterized protein</fullName>
    </submittedName>
</protein>
<sequence length="59" mass="6534">MLDRAGHSRETGQLPFQPAAGQVALRIVRDGQMGEYESTKDPTRAKGFRVLMGPFTVEE</sequence>
<evidence type="ECO:0000313" key="1">
    <source>
        <dbReference type="EMBL" id="PJF46512.1"/>
    </source>
</evidence>
<gene>
    <name evidence="1" type="ORF">CUN48_13420</name>
</gene>
<dbReference type="AlphaFoldDB" id="A0A2M8Q9N2"/>
<dbReference type="EMBL" id="PGTN01000165">
    <property type="protein sequence ID" value="PJF46512.1"/>
    <property type="molecule type" value="Genomic_DNA"/>
</dbReference>
<comment type="caution">
    <text evidence="1">The sequence shown here is derived from an EMBL/GenBank/DDBJ whole genome shotgun (WGS) entry which is preliminary data.</text>
</comment>
<evidence type="ECO:0000313" key="2">
    <source>
        <dbReference type="Proteomes" id="UP000230790"/>
    </source>
</evidence>
<proteinExistence type="predicted"/>
<accession>A0A2M8Q9N2</accession>